<keyword evidence="1" id="KW-0805">Transcription regulation</keyword>
<dbReference type="InterPro" id="IPR050679">
    <property type="entry name" value="Bact_HTH_transcr_reg"/>
</dbReference>
<name>E6LGQ0_ENTI1</name>
<keyword evidence="3" id="KW-0804">Transcription</keyword>
<dbReference type="STRING" id="888064.HMPREF9088_1540"/>
<keyword evidence="2" id="KW-0238">DNA-binding</keyword>
<dbReference type="Gene3D" id="3.30.70.1450">
    <property type="entry name" value="Regulator of K+ conductance, C-terminal domain"/>
    <property type="match status" value="1"/>
</dbReference>
<dbReference type="SMART" id="SM00345">
    <property type="entry name" value="HTH_GNTR"/>
    <property type="match status" value="1"/>
</dbReference>
<evidence type="ECO:0000313" key="6">
    <source>
        <dbReference type="EMBL" id="EFU73661.1"/>
    </source>
</evidence>
<dbReference type="AlphaFoldDB" id="E6LGQ0"/>
<dbReference type="InterPro" id="IPR036721">
    <property type="entry name" value="RCK_C_sf"/>
</dbReference>
<reference evidence="6 7" key="1">
    <citation type="submission" date="2010-12" db="EMBL/GenBank/DDBJ databases">
        <authorList>
            <person name="Muzny D."/>
            <person name="Qin X."/>
            <person name="Deng J."/>
            <person name="Jiang H."/>
            <person name="Liu Y."/>
            <person name="Qu J."/>
            <person name="Song X.-Z."/>
            <person name="Zhang L."/>
            <person name="Thornton R."/>
            <person name="Coyle M."/>
            <person name="Francisco L."/>
            <person name="Jackson L."/>
            <person name="Javaid M."/>
            <person name="Korchina V."/>
            <person name="Kovar C."/>
            <person name="Mata R."/>
            <person name="Mathew T."/>
            <person name="Ngo R."/>
            <person name="Nguyen L."/>
            <person name="Nguyen N."/>
            <person name="Okwuonu G."/>
            <person name="Ongeri F."/>
            <person name="Pham C."/>
            <person name="Simmons D."/>
            <person name="Wilczek-Boney K."/>
            <person name="Hale W."/>
            <person name="Jakkamsetti A."/>
            <person name="Pham P."/>
            <person name="Ruth R."/>
            <person name="San Lucas F."/>
            <person name="Warren J."/>
            <person name="Zhang J."/>
            <person name="Zhao Z."/>
            <person name="Zhou C."/>
            <person name="Zhu D."/>
            <person name="Lee S."/>
            <person name="Bess C."/>
            <person name="Blankenburg K."/>
            <person name="Forbes L."/>
            <person name="Fu Q."/>
            <person name="Gubbala S."/>
            <person name="Hirani K."/>
            <person name="Jayaseelan J.C."/>
            <person name="Lara F."/>
            <person name="Munidasa M."/>
            <person name="Palculict T."/>
            <person name="Patil S."/>
            <person name="Pu L.-L."/>
            <person name="Saada N."/>
            <person name="Tang L."/>
            <person name="Weissenberger G."/>
            <person name="Zhu Y."/>
            <person name="Hemphill L."/>
            <person name="Shang Y."/>
            <person name="Youmans B."/>
            <person name="Ayvaz T."/>
            <person name="Ross M."/>
            <person name="Santibanez J."/>
            <person name="Aqrawi P."/>
            <person name="Gross S."/>
            <person name="Joshi V."/>
            <person name="Fowler G."/>
            <person name="Nazareth L."/>
            <person name="Reid J."/>
            <person name="Worley K."/>
            <person name="Petrosino J."/>
            <person name="Highlander S."/>
            <person name="Gibbs R."/>
        </authorList>
    </citation>
    <scope>NUCLEOTIDE SEQUENCE [LARGE SCALE GENOMIC DNA]</scope>
    <source>
        <strain evidence="7">DSM 15952 / CCUG 50447 / LMG 22039 / TP 1.5</strain>
    </source>
</reference>
<comment type="caution">
    <text evidence="6">The sequence shown here is derived from an EMBL/GenBank/DDBJ whole genome shotgun (WGS) entry which is preliminary data.</text>
</comment>
<sequence>MKKIHGLISEIEQGGIQMSEQPNERVGQLPRYQQVAVEISERIVEGRYVEGEKIHARSTLATHFNVSAETARKAISILVDLGIMDVKHGSGAFVVSKEKAAEYVTQFKASQSILSIRQQMQASIERQRTETNHLNQLLDQLVARTKNVHDQLPFVPYEIELTSQAQNLEISINELNFWHQTGATIVAIQTDKELLLSPGPYAKLSIGNHLYFVGTETVFDRVQRFFYE</sequence>
<feature type="domain" description="RCK C-terminal" evidence="5">
    <location>
        <begin position="143"/>
        <end position="228"/>
    </location>
</feature>
<dbReference type="SUPFAM" id="SSF116726">
    <property type="entry name" value="TrkA C-terminal domain-like"/>
    <property type="match status" value="1"/>
</dbReference>
<dbReference type="GO" id="GO:0003700">
    <property type="term" value="F:DNA-binding transcription factor activity"/>
    <property type="evidence" value="ECO:0007669"/>
    <property type="project" value="InterPro"/>
</dbReference>
<dbReference type="PROSITE" id="PS50949">
    <property type="entry name" value="HTH_GNTR"/>
    <property type="match status" value="1"/>
</dbReference>
<dbReference type="InterPro" id="IPR000524">
    <property type="entry name" value="Tscrpt_reg_HTH_GntR"/>
</dbReference>
<dbReference type="InterPro" id="IPR036388">
    <property type="entry name" value="WH-like_DNA-bd_sf"/>
</dbReference>
<dbReference type="Pfam" id="PF00392">
    <property type="entry name" value="GntR"/>
    <property type="match status" value="1"/>
</dbReference>
<protein>
    <submittedName>
        <fullName evidence="6">Transcriptional regulator, GntR family</fullName>
    </submittedName>
</protein>
<evidence type="ECO:0000259" key="5">
    <source>
        <dbReference type="PROSITE" id="PS51202"/>
    </source>
</evidence>
<evidence type="ECO:0000256" key="1">
    <source>
        <dbReference type="ARBA" id="ARBA00023015"/>
    </source>
</evidence>
<dbReference type="Proteomes" id="UP000010296">
    <property type="component" value="Unassembled WGS sequence"/>
</dbReference>
<organism evidence="6 7">
    <name type="scientific">Enterococcus italicus (strain DSM 15952 / CCUG 50447 / LMG 22039 / TP 1.5)</name>
    <dbReference type="NCBI Taxonomy" id="888064"/>
    <lineage>
        <taxon>Bacteria</taxon>
        <taxon>Bacillati</taxon>
        <taxon>Bacillota</taxon>
        <taxon>Bacilli</taxon>
        <taxon>Lactobacillales</taxon>
        <taxon>Enterococcaceae</taxon>
        <taxon>Enterococcus</taxon>
    </lineage>
</organism>
<dbReference type="eggNOG" id="COG0490">
    <property type="taxonomic scope" value="Bacteria"/>
</dbReference>
<dbReference type="InterPro" id="IPR036390">
    <property type="entry name" value="WH_DNA-bd_sf"/>
</dbReference>
<accession>E6LGQ0</accession>
<dbReference type="GO" id="GO:0008324">
    <property type="term" value="F:monoatomic cation transmembrane transporter activity"/>
    <property type="evidence" value="ECO:0007669"/>
    <property type="project" value="InterPro"/>
</dbReference>
<dbReference type="SUPFAM" id="SSF46785">
    <property type="entry name" value="Winged helix' DNA-binding domain"/>
    <property type="match status" value="1"/>
</dbReference>
<dbReference type="PANTHER" id="PTHR44846">
    <property type="entry name" value="MANNOSYL-D-GLYCERATE TRANSPORT/METABOLISM SYSTEM REPRESSOR MNGR-RELATED"/>
    <property type="match status" value="1"/>
</dbReference>
<dbReference type="CDD" id="cd07377">
    <property type="entry name" value="WHTH_GntR"/>
    <property type="match status" value="1"/>
</dbReference>
<feature type="domain" description="HTH gntR-type" evidence="4">
    <location>
        <begin position="29"/>
        <end position="97"/>
    </location>
</feature>
<dbReference type="HOGENOM" id="CLU_112362_0_0_9"/>
<evidence type="ECO:0000256" key="3">
    <source>
        <dbReference type="ARBA" id="ARBA00023163"/>
    </source>
</evidence>
<proteinExistence type="predicted"/>
<dbReference type="InterPro" id="IPR006037">
    <property type="entry name" value="RCK_C"/>
</dbReference>
<evidence type="ECO:0000313" key="7">
    <source>
        <dbReference type="Proteomes" id="UP000010296"/>
    </source>
</evidence>
<dbReference type="PROSITE" id="PS51202">
    <property type="entry name" value="RCK_C"/>
    <property type="match status" value="1"/>
</dbReference>
<dbReference type="GO" id="GO:0003677">
    <property type="term" value="F:DNA binding"/>
    <property type="evidence" value="ECO:0007669"/>
    <property type="project" value="UniProtKB-KW"/>
</dbReference>
<dbReference type="GO" id="GO:0006813">
    <property type="term" value="P:potassium ion transport"/>
    <property type="evidence" value="ECO:0007669"/>
    <property type="project" value="InterPro"/>
</dbReference>
<keyword evidence="7" id="KW-1185">Reference proteome</keyword>
<evidence type="ECO:0000256" key="2">
    <source>
        <dbReference type="ARBA" id="ARBA00023125"/>
    </source>
</evidence>
<dbReference type="eggNOG" id="COG2186">
    <property type="taxonomic scope" value="Bacteria"/>
</dbReference>
<dbReference type="PANTHER" id="PTHR44846:SF1">
    <property type="entry name" value="MANNOSYL-D-GLYCERATE TRANSPORT_METABOLISM SYSTEM REPRESSOR MNGR-RELATED"/>
    <property type="match status" value="1"/>
</dbReference>
<dbReference type="GO" id="GO:0045892">
    <property type="term" value="P:negative regulation of DNA-templated transcription"/>
    <property type="evidence" value="ECO:0007669"/>
    <property type="project" value="TreeGrafter"/>
</dbReference>
<evidence type="ECO:0000259" key="4">
    <source>
        <dbReference type="PROSITE" id="PS50949"/>
    </source>
</evidence>
<gene>
    <name evidence="6" type="ORF">HMPREF9088_1540</name>
</gene>
<dbReference type="EMBL" id="AEPV01000064">
    <property type="protein sequence ID" value="EFU73661.1"/>
    <property type="molecule type" value="Genomic_DNA"/>
</dbReference>
<dbReference type="Gene3D" id="1.10.10.10">
    <property type="entry name" value="Winged helix-like DNA-binding domain superfamily/Winged helix DNA-binding domain"/>
    <property type="match status" value="1"/>
</dbReference>